<gene>
    <name evidence="5" type="ORF">SAMN05216187_11377</name>
</gene>
<keyword evidence="3" id="KW-0804">Transcription</keyword>
<evidence type="ECO:0000313" key="6">
    <source>
        <dbReference type="Proteomes" id="UP000242700"/>
    </source>
</evidence>
<evidence type="ECO:0000259" key="4">
    <source>
        <dbReference type="PROSITE" id="PS50995"/>
    </source>
</evidence>
<feature type="domain" description="HTH marR-type" evidence="4">
    <location>
        <begin position="1"/>
        <end position="146"/>
    </location>
</feature>
<protein>
    <submittedName>
        <fullName evidence="5">DNA-binding transcriptional regulator, MarR family</fullName>
    </submittedName>
</protein>
<proteinExistence type="predicted"/>
<organism evidence="5 6">
    <name type="scientific">Jeotgalicoccus aerolatus</name>
    <dbReference type="NCBI Taxonomy" id="709510"/>
    <lineage>
        <taxon>Bacteria</taxon>
        <taxon>Bacillati</taxon>
        <taxon>Bacillota</taxon>
        <taxon>Bacilli</taxon>
        <taxon>Bacillales</taxon>
        <taxon>Staphylococcaceae</taxon>
        <taxon>Jeotgalicoccus</taxon>
    </lineage>
</organism>
<evidence type="ECO:0000256" key="3">
    <source>
        <dbReference type="ARBA" id="ARBA00023163"/>
    </source>
</evidence>
<keyword evidence="2 5" id="KW-0238">DNA-binding</keyword>
<evidence type="ECO:0000256" key="2">
    <source>
        <dbReference type="ARBA" id="ARBA00023125"/>
    </source>
</evidence>
<evidence type="ECO:0000256" key="1">
    <source>
        <dbReference type="ARBA" id="ARBA00023015"/>
    </source>
</evidence>
<dbReference type="PROSITE" id="PS50995">
    <property type="entry name" value="HTH_MARR_2"/>
    <property type="match status" value="1"/>
</dbReference>
<dbReference type="GO" id="GO:0003700">
    <property type="term" value="F:DNA-binding transcription factor activity"/>
    <property type="evidence" value="ECO:0007669"/>
    <property type="project" value="InterPro"/>
</dbReference>
<dbReference type="InterPro" id="IPR036390">
    <property type="entry name" value="WH_DNA-bd_sf"/>
</dbReference>
<dbReference type="AlphaFoldDB" id="A0A1G9DW34"/>
<dbReference type="STRING" id="586411.SAMN05216187_11377"/>
<dbReference type="GO" id="GO:0003677">
    <property type="term" value="F:DNA binding"/>
    <property type="evidence" value="ECO:0007669"/>
    <property type="project" value="UniProtKB-KW"/>
</dbReference>
<evidence type="ECO:0000313" key="5">
    <source>
        <dbReference type="EMBL" id="SDK68058.1"/>
    </source>
</evidence>
<dbReference type="InterPro" id="IPR000835">
    <property type="entry name" value="HTH_MarR-typ"/>
</dbReference>
<reference evidence="6" key="1">
    <citation type="submission" date="2016-10" db="EMBL/GenBank/DDBJ databases">
        <authorList>
            <person name="Varghese N."/>
            <person name="Submissions S."/>
        </authorList>
    </citation>
    <scope>NUCLEOTIDE SEQUENCE [LARGE SCALE GENOMIC DNA]</scope>
    <source>
        <strain evidence="6">CGMCC 1.8911</strain>
    </source>
</reference>
<dbReference type="SUPFAM" id="SSF46785">
    <property type="entry name" value="Winged helix' DNA-binding domain"/>
    <property type="match status" value="1"/>
</dbReference>
<dbReference type="EMBL" id="FNFI01000013">
    <property type="protein sequence ID" value="SDK68058.1"/>
    <property type="molecule type" value="Genomic_DNA"/>
</dbReference>
<dbReference type="PANTHER" id="PTHR42756:SF1">
    <property type="entry name" value="TRANSCRIPTIONAL REPRESSOR OF EMRAB OPERON"/>
    <property type="match status" value="1"/>
</dbReference>
<dbReference type="Proteomes" id="UP000242700">
    <property type="component" value="Unassembled WGS sequence"/>
</dbReference>
<name>A0A1G9DW34_9STAP</name>
<sequence>MTVNVTDNSDPINNLTMIFGYGYSHIFSEVTESVRKMHISKEQLAIIEYLYLKQEATPTELSIELNVHKSSIAHALRKLSLKKLIHTEKNILTNDNRSKLISLTPAAAELLDEFVSNIQNIIASNIQGLSEEETQALTDATRTIIKIINIDGGLYNEARA</sequence>
<keyword evidence="1" id="KW-0805">Transcription regulation</keyword>
<accession>A0A1G9DW34</accession>
<dbReference type="InterPro" id="IPR036388">
    <property type="entry name" value="WH-like_DNA-bd_sf"/>
</dbReference>
<dbReference type="SMART" id="SM00347">
    <property type="entry name" value="HTH_MARR"/>
    <property type="match status" value="1"/>
</dbReference>
<dbReference type="PANTHER" id="PTHR42756">
    <property type="entry name" value="TRANSCRIPTIONAL REGULATOR, MARR"/>
    <property type="match status" value="1"/>
</dbReference>
<dbReference type="Gene3D" id="1.10.10.10">
    <property type="entry name" value="Winged helix-like DNA-binding domain superfamily/Winged helix DNA-binding domain"/>
    <property type="match status" value="1"/>
</dbReference>